<reference evidence="2" key="1">
    <citation type="journal article" date="2020" name="Stud. Mycol.">
        <title>101 Dothideomycetes genomes: a test case for predicting lifestyles and emergence of pathogens.</title>
        <authorList>
            <person name="Haridas S."/>
            <person name="Albert R."/>
            <person name="Binder M."/>
            <person name="Bloem J."/>
            <person name="Labutti K."/>
            <person name="Salamov A."/>
            <person name="Andreopoulos B."/>
            <person name="Baker S."/>
            <person name="Barry K."/>
            <person name="Bills G."/>
            <person name="Bluhm B."/>
            <person name="Cannon C."/>
            <person name="Castanera R."/>
            <person name="Culley D."/>
            <person name="Daum C."/>
            <person name="Ezra D."/>
            <person name="Gonzalez J."/>
            <person name="Henrissat B."/>
            <person name="Kuo A."/>
            <person name="Liang C."/>
            <person name="Lipzen A."/>
            <person name="Lutzoni F."/>
            <person name="Magnuson J."/>
            <person name="Mondo S."/>
            <person name="Nolan M."/>
            <person name="Ohm R."/>
            <person name="Pangilinan J."/>
            <person name="Park H.-J."/>
            <person name="Ramirez L."/>
            <person name="Alfaro M."/>
            <person name="Sun H."/>
            <person name="Tritt A."/>
            <person name="Yoshinaga Y."/>
            <person name="Zwiers L.-H."/>
            <person name="Turgeon B."/>
            <person name="Goodwin S."/>
            <person name="Spatafora J."/>
            <person name="Crous P."/>
            <person name="Grigoriev I."/>
        </authorList>
    </citation>
    <scope>NUCLEOTIDE SEQUENCE</scope>
    <source>
        <strain evidence="2">CBS 122681</strain>
    </source>
</reference>
<keyword evidence="3" id="KW-1185">Reference proteome</keyword>
<gene>
    <name evidence="2" type="ORF">K491DRAFT_490126</name>
</gene>
<feature type="region of interest" description="Disordered" evidence="1">
    <location>
        <begin position="157"/>
        <end position="181"/>
    </location>
</feature>
<evidence type="ECO:0000313" key="2">
    <source>
        <dbReference type="EMBL" id="KAF2654162.1"/>
    </source>
</evidence>
<proteinExistence type="predicted"/>
<dbReference type="Proteomes" id="UP000799324">
    <property type="component" value="Unassembled WGS sequence"/>
</dbReference>
<dbReference type="AlphaFoldDB" id="A0A6A6T3A0"/>
<accession>A0A6A6T3A0</accession>
<organism evidence="2 3">
    <name type="scientific">Lophiostoma macrostomum CBS 122681</name>
    <dbReference type="NCBI Taxonomy" id="1314788"/>
    <lineage>
        <taxon>Eukaryota</taxon>
        <taxon>Fungi</taxon>
        <taxon>Dikarya</taxon>
        <taxon>Ascomycota</taxon>
        <taxon>Pezizomycotina</taxon>
        <taxon>Dothideomycetes</taxon>
        <taxon>Pleosporomycetidae</taxon>
        <taxon>Pleosporales</taxon>
        <taxon>Lophiostomataceae</taxon>
        <taxon>Lophiostoma</taxon>
    </lineage>
</organism>
<protein>
    <submittedName>
        <fullName evidence="2">Uncharacterized protein</fullName>
    </submittedName>
</protein>
<sequence length="239" mass="25437">MAPCAGKAMGTGLTCAKVTANGGGAKLGRLEGGVGSGKCTYATRPPAKLRIRTLRGFLRRLQFRATHSVHTSVVTDSASTACRCCYCQRTTSLHPMPSYTTNLPSYDPSSSSWLPHNSTYTLHYSTVSSHHLPHTQTHTNPHPHPNTTILASTATGTGTISHHPTHNSTSFHSPSLTKSSSKTQAVSTSTAVVQTPAATWQGQPEAPLFTDAAFKDAVVERWRVGWVLTVLFGSLAIGL</sequence>
<evidence type="ECO:0000313" key="3">
    <source>
        <dbReference type="Proteomes" id="UP000799324"/>
    </source>
</evidence>
<evidence type="ECO:0000256" key="1">
    <source>
        <dbReference type="SAM" id="MobiDB-lite"/>
    </source>
</evidence>
<dbReference type="EMBL" id="MU004369">
    <property type="protein sequence ID" value="KAF2654162.1"/>
    <property type="molecule type" value="Genomic_DNA"/>
</dbReference>
<name>A0A6A6T3A0_9PLEO</name>